<dbReference type="InterPro" id="IPR039754">
    <property type="entry name" value="Esf1"/>
</dbReference>
<organism evidence="4 5">
    <name type="scientific">Pichia californica</name>
    <dbReference type="NCBI Taxonomy" id="460514"/>
    <lineage>
        <taxon>Eukaryota</taxon>
        <taxon>Fungi</taxon>
        <taxon>Dikarya</taxon>
        <taxon>Ascomycota</taxon>
        <taxon>Saccharomycotina</taxon>
        <taxon>Pichiomycetes</taxon>
        <taxon>Pichiales</taxon>
        <taxon>Pichiaceae</taxon>
        <taxon>Pichia</taxon>
    </lineage>
</organism>
<name>A0A9P6WQS3_9ASCO</name>
<keyword evidence="1" id="KW-0175">Coiled coil</keyword>
<reference evidence="4" key="1">
    <citation type="submission" date="2020-11" db="EMBL/GenBank/DDBJ databases">
        <title>Kefir isolates.</title>
        <authorList>
            <person name="Marcisauskas S."/>
            <person name="Kim Y."/>
            <person name="Blasche S."/>
        </authorList>
    </citation>
    <scope>NUCLEOTIDE SEQUENCE</scope>
    <source>
        <strain evidence="4">Olga-1</strain>
    </source>
</reference>
<feature type="domain" description="TLDc" evidence="3">
    <location>
        <begin position="756"/>
        <end position="995"/>
    </location>
</feature>
<dbReference type="EMBL" id="PUHW01000028">
    <property type="protein sequence ID" value="KAG0690538.1"/>
    <property type="molecule type" value="Genomic_DNA"/>
</dbReference>
<dbReference type="PANTHER" id="PTHR12202">
    <property type="entry name" value="ESF1 HOMOLOG"/>
    <property type="match status" value="1"/>
</dbReference>
<dbReference type="Pfam" id="PF25121">
    <property type="entry name" value="RRM_ESF1"/>
    <property type="match status" value="1"/>
</dbReference>
<dbReference type="GO" id="GO:0006364">
    <property type="term" value="P:rRNA processing"/>
    <property type="evidence" value="ECO:0007669"/>
    <property type="project" value="InterPro"/>
</dbReference>
<feature type="compositionally biased region" description="Acidic residues" evidence="2">
    <location>
        <begin position="149"/>
        <end position="184"/>
    </location>
</feature>
<feature type="compositionally biased region" description="Basic and acidic residues" evidence="2">
    <location>
        <begin position="246"/>
        <end position="256"/>
    </location>
</feature>
<protein>
    <submittedName>
        <fullName evidence="4">Pre-rRNA-processing protein esf1</fullName>
    </submittedName>
</protein>
<feature type="compositionally biased region" description="Acidic residues" evidence="2">
    <location>
        <begin position="257"/>
        <end position="273"/>
    </location>
</feature>
<feature type="coiled-coil region" evidence="1">
    <location>
        <begin position="553"/>
        <end position="628"/>
    </location>
</feature>
<feature type="region of interest" description="Disordered" evidence="2">
    <location>
        <begin position="59"/>
        <end position="187"/>
    </location>
</feature>
<dbReference type="PANTHER" id="PTHR12202:SF0">
    <property type="entry name" value="ESF1 HOMOLOG"/>
    <property type="match status" value="1"/>
</dbReference>
<feature type="compositionally biased region" description="Acidic residues" evidence="2">
    <location>
        <begin position="451"/>
        <end position="460"/>
    </location>
</feature>
<feature type="compositionally biased region" description="Basic and acidic residues" evidence="2">
    <location>
        <begin position="472"/>
        <end position="494"/>
    </location>
</feature>
<dbReference type="PROSITE" id="PS51886">
    <property type="entry name" value="TLDC"/>
    <property type="match status" value="1"/>
</dbReference>
<feature type="region of interest" description="Disordered" evidence="2">
    <location>
        <begin position="441"/>
        <end position="460"/>
    </location>
</feature>
<feature type="compositionally biased region" description="Acidic residues" evidence="2">
    <location>
        <begin position="106"/>
        <end position="138"/>
    </location>
</feature>
<evidence type="ECO:0000256" key="2">
    <source>
        <dbReference type="SAM" id="MobiDB-lite"/>
    </source>
</evidence>
<dbReference type="InterPro" id="IPR056750">
    <property type="entry name" value="RRM_ESF1"/>
</dbReference>
<dbReference type="GO" id="GO:0003723">
    <property type="term" value="F:RNA binding"/>
    <property type="evidence" value="ECO:0007669"/>
    <property type="project" value="TreeGrafter"/>
</dbReference>
<gene>
    <name evidence="4" type="primary">ESF1</name>
    <name evidence="4" type="ORF">C6P40_002527</name>
</gene>
<feature type="compositionally biased region" description="Basic and acidic residues" evidence="2">
    <location>
        <begin position="59"/>
        <end position="82"/>
    </location>
</feature>
<comment type="caution">
    <text evidence="4">The sequence shown here is derived from an EMBL/GenBank/DDBJ whole genome shotgun (WGS) entry which is preliminary data.</text>
</comment>
<evidence type="ECO:0000313" key="4">
    <source>
        <dbReference type="EMBL" id="KAG0690538.1"/>
    </source>
</evidence>
<feature type="compositionally biased region" description="Basic and acidic residues" evidence="2">
    <location>
        <begin position="502"/>
        <end position="511"/>
    </location>
</feature>
<feature type="compositionally biased region" description="Basic and acidic residues" evidence="2">
    <location>
        <begin position="519"/>
        <end position="531"/>
    </location>
</feature>
<evidence type="ECO:0000259" key="3">
    <source>
        <dbReference type="PROSITE" id="PS51886"/>
    </source>
</evidence>
<feature type="region of interest" description="Disordered" evidence="2">
    <location>
        <begin position="232"/>
        <end position="273"/>
    </location>
</feature>
<proteinExistence type="predicted"/>
<accession>A0A9P6WQS3</accession>
<feature type="region of interest" description="Disordered" evidence="2">
    <location>
        <begin position="465"/>
        <end position="531"/>
    </location>
</feature>
<keyword evidence="5" id="KW-1185">Reference proteome</keyword>
<evidence type="ECO:0000313" key="5">
    <source>
        <dbReference type="Proteomes" id="UP000697127"/>
    </source>
</evidence>
<sequence length="1046" mass="122092">MSKDDNRAMNDPRFNKVFSDPRFRSIKKKDVKVKLDDRFNKKDLKQEFTLLKSNAKVDKYGRKIKKGEDSNVIDNLDKYYENEKDEEEEEEEKEEESDSEKTPESEKDESSEEEEEVVEEEDGDDDDDDDEEVSEQEIDPLAKARGLVDNEDDTSEEEFDSSDEEISEMEDLESSEAEVEEIPELDPTTRIAAVNLDWDHLNSTDLFATFSSFLPKDGYIKSVSIYKSEYGKERISDEEQNGPPREIFKKIEKNESDPSEEEEDDDDEEEDDLDIEKASKKLVQENNGEEEGFDSSELRKYQLQRLRYYYAVIEFNNIESSKEIYKKCDNTEYESSGNFFDLRYIPVDMEFDESDIRDKCHKLPSNYQPIEFSTDSLRNSKPKLTWDETPIERVQMLSKSFKQGELDDLDLKNYLASDSEDDEANNNEDILKYKQLVGGLDKSLSNKNGKDEDDSEEDVDMEFTFTPSSSKTIEKKDKEEKSTIDKLREKEKERRKARKQKVKELKKDAQSNKKKNRSKKNDDTEKGEELKIENIGEENAELQHFNIKDVEKLEKLKSKKNKFKNKRQRELEKELESRLEGSNRDKLEIDDRFSEMIDSHAFVGGSKLLQQERKQEEEEEEVDLIVDNNKIKWDLLPIVQSFDRLDNQHLSCEKLRNFLNILLPLSVHSINSKSFKFNYNTQINSIIFTLFLNEENSSNIDEVDESITLNVFISKYHNYFPNLFDPLKKIFLPLLYEEEDNKEKKKKGEDTEINYKILNLPLLSQLSTIINIENLDMNINCKPLYQGSKDGYSINSIQSHTFNYKANTLLLVSGKTINYEKINNNSFFSKFPKFHPILKSNIKIKEKTKIQICIILTEPWKITNTKNFGCKGFKIIQLNPFQVIFDCNNKNLKEEYAYFSNNGSGLGFGSKPPIKSKDIKNNSLKFDIGGVSITIDNSLNICNFRVEDMSYQNSTYISSKNNDYNNYNNNNDNNDNELFNDFWFKINEIEIYGLGNWENLKDQKLAFEWEEREAERRRGLNKDYQEGRALLELAGIIGGGQSGGSM</sequence>
<feature type="compositionally biased region" description="Acidic residues" evidence="2">
    <location>
        <begin position="83"/>
        <end position="98"/>
    </location>
</feature>
<evidence type="ECO:0000256" key="1">
    <source>
        <dbReference type="SAM" id="Coils"/>
    </source>
</evidence>
<dbReference type="InterPro" id="IPR006571">
    <property type="entry name" value="TLDc_dom"/>
</dbReference>
<dbReference type="Proteomes" id="UP000697127">
    <property type="component" value="Unassembled WGS sequence"/>
</dbReference>
<dbReference type="AlphaFoldDB" id="A0A9P6WQS3"/>